<sequence length="144" mass="16490">MDLQEISDRLELKEVVDLFSNDADTKENDKQVQLFTTNGVVNIINDGKVTFTLHGRDEIFKAFSSSMDDYQSVFHMSGQQTVNFTDRTHATGTAYNYVVLVKANADGTTTTTQEGVRYEDRYEKVAGKWLIAERNSHFNWHLEK</sequence>
<dbReference type="InterPro" id="IPR032710">
    <property type="entry name" value="NTF2-like_dom_sf"/>
</dbReference>
<reference evidence="2 3" key="1">
    <citation type="journal article" date="2023" name="Int. J. Syst. Evol. Microbiol.">
        <title>Lactiplantibacillus brownii sp. nov., a novel psychrotolerant species isolated from sauerkraut.</title>
        <authorList>
            <person name="Heng Y.C."/>
            <person name="Silvaraju S."/>
            <person name="Lee J.K.Y."/>
            <person name="Kittelmann S."/>
        </authorList>
    </citation>
    <scope>NUCLEOTIDE SEQUENCE [LARGE SCALE GENOMIC DNA]</scope>
    <source>
        <strain evidence="2 3">WILCCON 0030</strain>
    </source>
</reference>
<name>A0ABU1AAF7_9LACO</name>
<feature type="domain" description="SnoaL-like" evidence="1">
    <location>
        <begin position="4"/>
        <end position="135"/>
    </location>
</feature>
<gene>
    <name evidence="2" type="ORF">RA086_10080</name>
</gene>
<dbReference type="RefSeq" id="WP_308703666.1">
    <property type="nucleotide sequence ID" value="NZ_AP027463.1"/>
</dbReference>
<dbReference type="Pfam" id="PF13577">
    <property type="entry name" value="SnoaL_4"/>
    <property type="match status" value="1"/>
</dbReference>
<accession>A0ABU1AAF7</accession>
<dbReference type="SUPFAM" id="SSF54427">
    <property type="entry name" value="NTF2-like"/>
    <property type="match status" value="1"/>
</dbReference>
<proteinExistence type="predicted"/>
<dbReference type="InterPro" id="IPR037401">
    <property type="entry name" value="SnoaL-like"/>
</dbReference>
<evidence type="ECO:0000259" key="1">
    <source>
        <dbReference type="Pfam" id="PF13577"/>
    </source>
</evidence>
<keyword evidence="3" id="KW-1185">Reference proteome</keyword>
<protein>
    <submittedName>
        <fullName evidence="2">Nuclear transport factor 2 family protein</fullName>
    </submittedName>
</protein>
<evidence type="ECO:0000313" key="3">
    <source>
        <dbReference type="Proteomes" id="UP001227831"/>
    </source>
</evidence>
<dbReference type="EMBL" id="JAVCWF010000001">
    <property type="protein sequence ID" value="MDQ7937956.1"/>
    <property type="molecule type" value="Genomic_DNA"/>
</dbReference>
<evidence type="ECO:0000313" key="2">
    <source>
        <dbReference type="EMBL" id="MDQ7937956.1"/>
    </source>
</evidence>
<organism evidence="2 3">
    <name type="scientific">Lactiplantibacillus brownii</name>
    <dbReference type="NCBI Taxonomy" id="3069269"/>
    <lineage>
        <taxon>Bacteria</taxon>
        <taxon>Bacillati</taxon>
        <taxon>Bacillota</taxon>
        <taxon>Bacilli</taxon>
        <taxon>Lactobacillales</taxon>
        <taxon>Lactobacillaceae</taxon>
        <taxon>Lactiplantibacillus</taxon>
    </lineage>
</organism>
<dbReference type="Gene3D" id="3.10.450.50">
    <property type="match status" value="1"/>
</dbReference>
<dbReference type="Proteomes" id="UP001227831">
    <property type="component" value="Unassembled WGS sequence"/>
</dbReference>
<comment type="caution">
    <text evidence="2">The sequence shown here is derived from an EMBL/GenBank/DDBJ whole genome shotgun (WGS) entry which is preliminary data.</text>
</comment>